<comment type="caution">
    <text evidence="1">The sequence shown here is derived from an EMBL/GenBank/DDBJ whole genome shotgun (WGS) entry which is preliminary data.</text>
</comment>
<sequence>MLRSTQTSLYPWVNKYCRYLVGRPKITADKIGDLNDHFGIIKCKILPPRGLYLPILPLRCNGKFMLPLCRTCAEELNQNPCQHGNHERSFIGTWVTEEVKLSIQKGYQLMKVIFLEFYPLHPSNFFNYCFS</sequence>
<dbReference type="PANTHER" id="PTHR33568:SF3">
    <property type="entry name" value="DNA-DIRECTED DNA POLYMERASE"/>
    <property type="match status" value="1"/>
</dbReference>
<keyword evidence="2" id="KW-1185">Reference proteome</keyword>
<name>A0A4Y2N372_ARAVE</name>
<gene>
    <name evidence="1" type="ORF">AVEN_7622_1</name>
</gene>
<dbReference type="GO" id="GO:0071897">
    <property type="term" value="P:DNA biosynthetic process"/>
    <property type="evidence" value="ECO:0007669"/>
    <property type="project" value="UniProtKB-ARBA"/>
</dbReference>
<dbReference type="AlphaFoldDB" id="A0A4Y2N372"/>
<protein>
    <recommendedName>
        <fullName evidence="3">DNA-directed DNA polymerase</fullName>
    </recommendedName>
</protein>
<accession>A0A4Y2N372</accession>
<dbReference type="Proteomes" id="UP000499080">
    <property type="component" value="Unassembled WGS sequence"/>
</dbReference>
<proteinExistence type="predicted"/>
<dbReference type="SUPFAM" id="SSF56672">
    <property type="entry name" value="DNA/RNA polymerases"/>
    <property type="match status" value="1"/>
</dbReference>
<dbReference type="InterPro" id="IPR043502">
    <property type="entry name" value="DNA/RNA_pol_sf"/>
</dbReference>
<evidence type="ECO:0000313" key="2">
    <source>
        <dbReference type="Proteomes" id="UP000499080"/>
    </source>
</evidence>
<dbReference type="OrthoDB" id="6435467at2759"/>
<dbReference type="PANTHER" id="PTHR33568">
    <property type="entry name" value="DNA POLYMERASE"/>
    <property type="match status" value="1"/>
</dbReference>
<dbReference type="EMBL" id="BGPR01008328">
    <property type="protein sequence ID" value="GBN33084.1"/>
    <property type="molecule type" value="Genomic_DNA"/>
</dbReference>
<organism evidence="1 2">
    <name type="scientific">Araneus ventricosus</name>
    <name type="common">Orbweaver spider</name>
    <name type="synonym">Epeira ventricosa</name>
    <dbReference type="NCBI Taxonomy" id="182803"/>
    <lineage>
        <taxon>Eukaryota</taxon>
        <taxon>Metazoa</taxon>
        <taxon>Ecdysozoa</taxon>
        <taxon>Arthropoda</taxon>
        <taxon>Chelicerata</taxon>
        <taxon>Arachnida</taxon>
        <taxon>Araneae</taxon>
        <taxon>Araneomorphae</taxon>
        <taxon>Entelegynae</taxon>
        <taxon>Araneoidea</taxon>
        <taxon>Araneidae</taxon>
        <taxon>Araneus</taxon>
    </lineage>
</organism>
<reference evidence="1 2" key="1">
    <citation type="journal article" date="2019" name="Sci. Rep.">
        <title>Orb-weaving spider Araneus ventricosus genome elucidates the spidroin gene catalogue.</title>
        <authorList>
            <person name="Kono N."/>
            <person name="Nakamura H."/>
            <person name="Ohtoshi R."/>
            <person name="Moran D.A.P."/>
            <person name="Shinohara A."/>
            <person name="Yoshida Y."/>
            <person name="Fujiwara M."/>
            <person name="Mori M."/>
            <person name="Tomita M."/>
            <person name="Arakawa K."/>
        </authorList>
    </citation>
    <scope>NUCLEOTIDE SEQUENCE [LARGE SCALE GENOMIC DNA]</scope>
</reference>
<evidence type="ECO:0008006" key="3">
    <source>
        <dbReference type="Google" id="ProtNLM"/>
    </source>
</evidence>
<evidence type="ECO:0000313" key="1">
    <source>
        <dbReference type="EMBL" id="GBN33084.1"/>
    </source>
</evidence>